<name>A0A8I0AGF1_9FIRM</name>
<evidence type="ECO:0000313" key="1">
    <source>
        <dbReference type="EMBL" id="MBC5649576.1"/>
    </source>
</evidence>
<dbReference type="Gene3D" id="1.10.260.40">
    <property type="entry name" value="lambda repressor-like DNA-binding domains"/>
    <property type="match status" value="1"/>
</dbReference>
<dbReference type="SUPFAM" id="SSF47413">
    <property type="entry name" value="lambda repressor-like DNA-binding domains"/>
    <property type="match status" value="1"/>
</dbReference>
<proteinExistence type="predicted"/>
<accession>A0A8I0AGF1</accession>
<dbReference type="GO" id="GO:0003677">
    <property type="term" value="F:DNA binding"/>
    <property type="evidence" value="ECO:0007669"/>
    <property type="project" value="InterPro"/>
</dbReference>
<evidence type="ECO:0000313" key="2">
    <source>
        <dbReference type="Proteomes" id="UP000652847"/>
    </source>
</evidence>
<dbReference type="InterPro" id="IPR001387">
    <property type="entry name" value="Cro/C1-type_HTH"/>
</dbReference>
<protein>
    <submittedName>
        <fullName evidence="1">Helix-turn-helix transcriptional regulator</fullName>
    </submittedName>
</protein>
<dbReference type="EMBL" id="JACOOT010000002">
    <property type="protein sequence ID" value="MBC5649576.1"/>
    <property type="molecule type" value="Genomic_DNA"/>
</dbReference>
<sequence length="133" mass="15178">MEKSVYVEETINEKKDRYNEAVSKNLYEAITTAKERNNNCKGKISQVKISENCGITPYRLSKLKSGKEKMYVEELLVLSDELGISPIELLQGTVHGISEYRNTVKDEINSVSKLYKMLGVKLDKLEKEIEMAL</sequence>
<reference evidence="1 2" key="1">
    <citation type="submission" date="2020-08" db="EMBL/GenBank/DDBJ databases">
        <title>Genome public.</title>
        <authorList>
            <person name="Liu C."/>
            <person name="Sun Q."/>
        </authorList>
    </citation>
    <scope>NUCLEOTIDE SEQUENCE [LARGE SCALE GENOMIC DNA]</scope>
    <source>
        <strain evidence="1 2">BX17</strain>
    </source>
</reference>
<dbReference type="AlphaFoldDB" id="A0A8I0AGF1"/>
<keyword evidence="2" id="KW-1185">Reference proteome</keyword>
<dbReference type="InterPro" id="IPR010982">
    <property type="entry name" value="Lambda_DNA-bd_dom_sf"/>
</dbReference>
<dbReference type="Proteomes" id="UP000652847">
    <property type="component" value="Unassembled WGS sequence"/>
</dbReference>
<organism evidence="1 2">
    <name type="scientific">Blautia segnis</name>
    <dbReference type="NCBI Taxonomy" id="2763030"/>
    <lineage>
        <taxon>Bacteria</taxon>
        <taxon>Bacillati</taxon>
        <taxon>Bacillota</taxon>
        <taxon>Clostridia</taxon>
        <taxon>Lachnospirales</taxon>
        <taxon>Lachnospiraceae</taxon>
        <taxon>Blautia</taxon>
    </lineage>
</organism>
<comment type="caution">
    <text evidence="1">The sequence shown here is derived from an EMBL/GenBank/DDBJ whole genome shotgun (WGS) entry which is preliminary data.</text>
</comment>
<dbReference type="CDD" id="cd00093">
    <property type="entry name" value="HTH_XRE"/>
    <property type="match status" value="1"/>
</dbReference>
<gene>
    <name evidence="1" type="ORF">H8S54_00170</name>
</gene>
<dbReference type="RefSeq" id="WP_186900669.1">
    <property type="nucleotide sequence ID" value="NZ_JACOOT010000002.1"/>
</dbReference>